<reference evidence="3" key="1">
    <citation type="submission" date="2019-11" db="EMBL/GenBank/DDBJ databases">
        <title>Isolation and characterization of two novel species in the genus Thiomicrorhabdus.</title>
        <authorList>
            <person name="Mochizuki J."/>
            <person name="Kojima H."/>
            <person name="Fukui M."/>
        </authorList>
    </citation>
    <scope>NUCLEOTIDE SEQUENCE [LARGE SCALE GENOMIC DNA]</scope>
    <source>
        <strain evidence="3">aks77</strain>
    </source>
</reference>
<dbReference type="KEGG" id="tse:THMIRHAS_06290"/>
<feature type="signal peptide" evidence="1">
    <location>
        <begin position="1"/>
        <end position="20"/>
    </location>
</feature>
<dbReference type="Proteomes" id="UP000501726">
    <property type="component" value="Chromosome"/>
</dbReference>
<evidence type="ECO:0000313" key="3">
    <source>
        <dbReference type="Proteomes" id="UP000501726"/>
    </source>
</evidence>
<dbReference type="EMBL" id="AP021889">
    <property type="protein sequence ID" value="BBP45256.1"/>
    <property type="molecule type" value="Genomic_DNA"/>
</dbReference>
<accession>A0A6F8PT41</accession>
<keyword evidence="1" id="KW-0732">Signal</keyword>
<proteinExistence type="predicted"/>
<dbReference type="SUPFAM" id="SSF56935">
    <property type="entry name" value="Porins"/>
    <property type="match status" value="1"/>
</dbReference>
<dbReference type="Pfam" id="PF10082">
    <property type="entry name" value="BBP2_2"/>
    <property type="match status" value="1"/>
</dbReference>
<dbReference type="RefSeq" id="WP_173270817.1">
    <property type="nucleotide sequence ID" value="NZ_AP021889.1"/>
</dbReference>
<keyword evidence="3" id="KW-1185">Reference proteome</keyword>
<protein>
    <recommendedName>
        <fullName evidence="4">Outer membrane beta-barrel protein</fullName>
    </recommendedName>
</protein>
<evidence type="ECO:0000313" key="2">
    <source>
        <dbReference type="EMBL" id="BBP45256.1"/>
    </source>
</evidence>
<evidence type="ECO:0008006" key="4">
    <source>
        <dbReference type="Google" id="ProtNLM"/>
    </source>
</evidence>
<gene>
    <name evidence="2" type="ORF">THMIRHAS_06290</name>
</gene>
<name>A0A6F8PT41_9GAMM</name>
<organism evidence="2 3">
    <name type="scientific">Thiosulfatimonas sediminis</name>
    <dbReference type="NCBI Taxonomy" id="2675054"/>
    <lineage>
        <taxon>Bacteria</taxon>
        <taxon>Pseudomonadati</taxon>
        <taxon>Pseudomonadota</taxon>
        <taxon>Gammaproteobacteria</taxon>
        <taxon>Thiotrichales</taxon>
        <taxon>Piscirickettsiaceae</taxon>
        <taxon>Thiosulfatimonas</taxon>
    </lineage>
</organism>
<dbReference type="AlphaFoldDB" id="A0A6F8PT41"/>
<sequence length="378" mass="41331">MAIKKPLLIPVILVSQSAFALDPQSFGEAGVYLTPTLSVGVTQDDNIRATSAATSSSVVSVTPNFALSAEKGANKFNANYSLNHRIYSVGSVDDLTDHNLNLSSNLVFDVRNNLSLSANYAKTENIADARVAGQVDKFSDLGFNGLYVYGAPSATGNIEVGVGHLRKRADDVVNADLERDVNSASILFSLQATAKTRFIAELNTSLFEYVSAQEKNGQNYAALAGVRWDATAKTSGQIKAGYQKKVFDDLAAEDSSIFNWDVSVIWAPKTYSTFTLTSSQKIDEGNYGAASADTQTNMITWAHDWGNRINSNVSFSYLNQDYSNGRKDESDSFSVGLDYAFRRWLDFTARYTYGSKNSTEQISNYDRNQYYIGATIAL</sequence>
<evidence type="ECO:0000256" key="1">
    <source>
        <dbReference type="SAM" id="SignalP"/>
    </source>
</evidence>
<feature type="chain" id="PRO_5026035593" description="Outer membrane beta-barrel protein" evidence="1">
    <location>
        <begin position="21"/>
        <end position="378"/>
    </location>
</feature>
<dbReference type="InterPro" id="IPR018759">
    <property type="entry name" value="BBP2_2"/>
</dbReference>